<comment type="caution">
    <text evidence="2">The sequence shown here is derived from an EMBL/GenBank/DDBJ whole genome shotgun (WGS) entry which is preliminary data.</text>
</comment>
<reference evidence="2 3" key="1">
    <citation type="journal article" date="2021" name="G3 (Bethesda)">
        <title>Genomic diversity, chromosomal rearrangements, and interspecies hybridization in the ogataea polymorpha species complex.</title>
        <authorList>
            <person name="Hanson S.J."/>
            <person name="Cinneide E.O."/>
            <person name="Salzberg L.I."/>
            <person name="Wolfe K.H."/>
            <person name="McGowan J."/>
            <person name="Fitzpatrick D.A."/>
            <person name="Matlin K."/>
        </authorList>
    </citation>
    <scope>NUCLEOTIDE SEQUENCE [LARGE SCALE GENOMIC DNA]</scope>
    <source>
        <strain evidence="2">51-138</strain>
    </source>
</reference>
<evidence type="ECO:0000313" key="2">
    <source>
        <dbReference type="EMBL" id="KAG7846186.1"/>
    </source>
</evidence>
<feature type="compositionally biased region" description="Low complexity" evidence="1">
    <location>
        <begin position="232"/>
        <end position="248"/>
    </location>
</feature>
<evidence type="ECO:0008006" key="4">
    <source>
        <dbReference type="Google" id="ProtNLM"/>
    </source>
</evidence>
<evidence type="ECO:0000256" key="1">
    <source>
        <dbReference type="SAM" id="MobiDB-lite"/>
    </source>
</evidence>
<proteinExistence type="predicted"/>
<evidence type="ECO:0000313" key="3">
    <source>
        <dbReference type="Proteomes" id="UP001197328"/>
    </source>
</evidence>
<gene>
    <name evidence="2" type="ORF">KL940_004470</name>
</gene>
<sequence>MCAEATAVGATADPVFYTQSSEFRARNPKLGARRKAPLGGADDLFQPEQERYKKYFDDKQSIKPWLHSQLVSKGINIVIERSDDTKIVFKCKNSHSFAPSAHCAKMTKLSKSLTKDAGKRQKGNCPFRIRANYSLRAKKWSIVVVNDQHNHALYPSGSRQAESDSRSGAGSSVQKPALTAPLINKRPTFGPTNTLLMAAQTANTQLQPMPKFQLPLPLNFGHVQHTPMQAGSESLSTSKSSSSSSSPKLSFAESASLAVKDAKAGQSTPQQQQRLSVLHIEINNLLLHLNTSSGLSDANKEETYFKIISTLKDTLKQQNPHAYSPTSGTNSPSHTLSHNTLFNYTTNNAPGSSSEKIMLPSISNTLHGSLQSIRTANGAGAVGVNAGGSYSQYYL</sequence>
<dbReference type="EMBL" id="JAHLVD010000014">
    <property type="protein sequence ID" value="KAG7846186.1"/>
    <property type="molecule type" value="Genomic_DNA"/>
</dbReference>
<protein>
    <recommendedName>
        <fullName evidence="4">FAR1 domain-containing protein</fullName>
    </recommendedName>
</protein>
<organism evidence="2 3">
    <name type="scientific">Pichia angusta</name>
    <name type="common">Yeast</name>
    <name type="synonym">Hansenula polymorpha</name>
    <dbReference type="NCBI Taxonomy" id="870730"/>
    <lineage>
        <taxon>Eukaryota</taxon>
        <taxon>Fungi</taxon>
        <taxon>Dikarya</taxon>
        <taxon>Ascomycota</taxon>
        <taxon>Saccharomycotina</taxon>
        <taxon>Pichiomycetes</taxon>
        <taxon>Pichiales</taxon>
        <taxon>Pichiaceae</taxon>
        <taxon>Ogataea</taxon>
    </lineage>
</organism>
<name>A0ABQ7RRI6_PICAN</name>
<dbReference type="Proteomes" id="UP001197328">
    <property type="component" value="Unassembled WGS sequence"/>
</dbReference>
<accession>A0ABQ7RRI6</accession>
<dbReference type="InterPro" id="IPR014842">
    <property type="entry name" value="AFT"/>
</dbReference>
<keyword evidence="3" id="KW-1185">Reference proteome</keyword>
<feature type="region of interest" description="Disordered" evidence="1">
    <location>
        <begin position="154"/>
        <end position="186"/>
    </location>
</feature>
<feature type="region of interest" description="Disordered" evidence="1">
    <location>
        <begin position="228"/>
        <end position="248"/>
    </location>
</feature>
<feature type="region of interest" description="Disordered" evidence="1">
    <location>
        <begin position="318"/>
        <end position="347"/>
    </location>
</feature>
<dbReference type="Pfam" id="PF08731">
    <property type="entry name" value="AFT"/>
    <property type="match status" value="1"/>
</dbReference>